<proteinExistence type="predicted"/>
<name>A0AAV7Q234_PLEWA</name>
<evidence type="ECO:0000313" key="2">
    <source>
        <dbReference type="Proteomes" id="UP001066276"/>
    </source>
</evidence>
<evidence type="ECO:0000313" key="1">
    <source>
        <dbReference type="EMBL" id="KAJ1132080.1"/>
    </source>
</evidence>
<comment type="caution">
    <text evidence="1">The sequence shown here is derived from an EMBL/GenBank/DDBJ whole genome shotgun (WGS) entry which is preliminary data.</text>
</comment>
<sequence length="106" mass="11824">MGAYRLFSSPLTPFSPGTRRLYHAAIVAPCLSFRHLVGSRGLSRTCRHVTDCRRRLRRFPGCDKLLRLRPCEPHVPAASHPTQASIALLHCCVSRGSRQTSLSTQL</sequence>
<dbReference type="AlphaFoldDB" id="A0AAV7Q234"/>
<keyword evidence="2" id="KW-1185">Reference proteome</keyword>
<gene>
    <name evidence="1" type="ORF">NDU88_010410</name>
</gene>
<accession>A0AAV7Q234</accession>
<reference evidence="1" key="1">
    <citation type="journal article" date="2022" name="bioRxiv">
        <title>Sequencing and chromosome-scale assembly of the giantPleurodeles waltlgenome.</title>
        <authorList>
            <person name="Brown T."/>
            <person name="Elewa A."/>
            <person name="Iarovenko S."/>
            <person name="Subramanian E."/>
            <person name="Araus A.J."/>
            <person name="Petzold A."/>
            <person name="Susuki M."/>
            <person name="Suzuki K.-i.T."/>
            <person name="Hayashi T."/>
            <person name="Toyoda A."/>
            <person name="Oliveira C."/>
            <person name="Osipova E."/>
            <person name="Leigh N.D."/>
            <person name="Simon A."/>
            <person name="Yun M.H."/>
        </authorList>
    </citation>
    <scope>NUCLEOTIDE SEQUENCE</scope>
    <source>
        <strain evidence="1">20211129_DDA</strain>
        <tissue evidence="1">Liver</tissue>
    </source>
</reference>
<organism evidence="1 2">
    <name type="scientific">Pleurodeles waltl</name>
    <name type="common">Iberian ribbed newt</name>
    <dbReference type="NCBI Taxonomy" id="8319"/>
    <lineage>
        <taxon>Eukaryota</taxon>
        <taxon>Metazoa</taxon>
        <taxon>Chordata</taxon>
        <taxon>Craniata</taxon>
        <taxon>Vertebrata</taxon>
        <taxon>Euteleostomi</taxon>
        <taxon>Amphibia</taxon>
        <taxon>Batrachia</taxon>
        <taxon>Caudata</taxon>
        <taxon>Salamandroidea</taxon>
        <taxon>Salamandridae</taxon>
        <taxon>Pleurodelinae</taxon>
        <taxon>Pleurodeles</taxon>
    </lineage>
</organism>
<protein>
    <submittedName>
        <fullName evidence="1">Uncharacterized protein</fullName>
    </submittedName>
</protein>
<dbReference type="Proteomes" id="UP001066276">
    <property type="component" value="Chromosome 7"/>
</dbReference>
<dbReference type="EMBL" id="JANPWB010000011">
    <property type="protein sequence ID" value="KAJ1132080.1"/>
    <property type="molecule type" value="Genomic_DNA"/>
</dbReference>